<evidence type="ECO:0000256" key="7">
    <source>
        <dbReference type="ARBA" id="ARBA00022630"/>
    </source>
</evidence>
<dbReference type="Gene3D" id="3.90.660.20">
    <property type="entry name" value="Protoporphyrinogen oxidase, mitochondrial, domain 2"/>
    <property type="match status" value="1"/>
</dbReference>
<keyword evidence="10 11" id="KW-0350">Heme biosynthesis</keyword>
<comment type="cofactor">
    <cofactor evidence="2 11">
        <name>FAD</name>
        <dbReference type="ChEBI" id="CHEBI:57692"/>
    </cofactor>
</comment>
<evidence type="ECO:0000313" key="14">
    <source>
        <dbReference type="Proteomes" id="UP000568839"/>
    </source>
</evidence>
<dbReference type="EC" id="1.3.3.15" evidence="5 11"/>
<evidence type="ECO:0000259" key="12">
    <source>
        <dbReference type="Pfam" id="PF01593"/>
    </source>
</evidence>
<dbReference type="Pfam" id="PF01593">
    <property type="entry name" value="Amino_oxidase"/>
    <property type="match status" value="1"/>
</dbReference>
<evidence type="ECO:0000256" key="4">
    <source>
        <dbReference type="ARBA" id="ARBA00008310"/>
    </source>
</evidence>
<comment type="catalytic activity">
    <reaction evidence="1">
        <text>coproporphyrinogen III + 3 O2 = coproporphyrin III + 3 H2O2</text>
        <dbReference type="Rhea" id="RHEA:43436"/>
        <dbReference type="ChEBI" id="CHEBI:15379"/>
        <dbReference type="ChEBI" id="CHEBI:16240"/>
        <dbReference type="ChEBI" id="CHEBI:57309"/>
        <dbReference type="ChEBI" id="CHEBI:131725"/>
        <dbReference type="EC" id="1.3.3.15"/>
    </reaction>
    <physiologicalReaction direction="left-to-right" evidence="1">
        <dbReference type="Rhea" id="RHEA:43437"/>
    </physiologicalReaction>
</comment>
<dbReference type="GO" id="GO:0006783">
    <property type="term" value="P:heme biosynthetic process"/>
    <property type="evidence" value="ECO:0007669"/>
    <property type="project" value="UniProtKB-UniRule"/>
</dbReference>
<evidence type="ECO:0000256" key="10">
    <source>
        <dbReference type="ARBA" id="ARBA00023133"/>
    </source>
</evidence>
<dbReference type="AlphaFoldDB" id="A0A841PYP8"/>
<dbReference type="InterPro" id="IPR002937">
    <property type="entry name" value="Amino_oxidase"/>
</dbReference>
<dbReference type="NCBIfam" id="TIGR00562">
    <property type="entry name" value="proto_IX_ox"/>
    <property type="match status" value="1"/>
</dbReference>
<dbReference type="SUPFAM" id="SSF54373">
    <property type="entry name" value="FAD-linked reductases, C-terminal domain"/>
    <property type="match status" value="1"/>
</dbReference>
<dbReference type="RefSeq" id="WP_184403395.1">
    <property type="nucleotide sequence ID" value="NZ_JACHHJ010000001.1"/>
</dbReference>
<dbReference type="EMBL" id="JACHHJ010000001">
    <property type="protein sequence ID" value="MBB6449522.1"/>
    <property type="molecule type" value="Genomic_DNA"/>
</dbReference>
<protein>
    <recommendedName>
        <fullName evidence="6 11">Coproporphyrinogen III oxidase</fullName>
        <ecNumber evidence="5 11">1.3.3.15</ecNumber>
    </recommendedName>
</protein>
<evidence type="ECO:0000256" key="8">
    <source>
        <dbReference type="ARBA" id="ARBA00022827"/>
    </source>
</evidence>
<dbReference type="Gene3D" id="3.50.50.60">
    <property type="entry name" value="FAD/NAD(P)-binding domain"/>
    <property type="match status" value="1"/>
</dbReference>
<evidence type="ECO:0000313" key="13">
    <source>
        <dbReference type="EMBL" id="MBB6449522.1"/>
    </source>
</evidence>
<dbReference type="GO" id="GO:0004729">
    <property type="term" value="F:oxygen-dependent protoporphyrinogen oxidase activity"/>
    <property type="evidence" value="ECO:0007669"/>
    <property type="project" value="UniProtKB-UniRule"/>
</dbReference>
<comment type="similarity">
    <text evidence="4 11">Belongs to the protoporphyrinogen/coproporphyrinogen oxidase family. Coproporphyrinogen III oxidase subfamily.</text>
</comment>
<keyword evidence="9 11" id="KW-0560">Oxidoreductase</keyword>
<dbReference type="PANTHER" id="PTHR42923:SF3">
    <property type="entry name" value="PROTOPORPHYRINOGEN OXIDASE"/>
    <property type="match status" value="1"/>
</dbReference>
<dbReference type="NCBIfam" id="NF008845">
    <property type="entry name" value="PRK11883.1-5"/>
    <property type="match status" value="1"/>
</dbReference>
<evidence type="ECO:0000256" key="1">
    <source>
        <dbReference type="ARBA" id="ARBA00001755"/>
    </source>
</evidence>
<dbReference type="SUPFAM" id="SSF51905">
    <property type="entry name" value="FAD/NAD(P)-binding domain"/>
    <property type="match status" value="1"/>
</dbReference>
<keyword evidence="11" id="KW-0963">Cytoplasm</keyword>
<evidence type="ECO:0000256" key="11">
    <source>
        <dbReference type="RuleBase" id="RU364052"/>
    </source>
</evidence>
<evidence type="ECO:0000256" key="3">
    <source>
        <dbReference type="ARBA" id="ARBA00004744"/>
    </source>
</evidence>
<evidence type="ECO:0000256" key="5">
    <source>
        <dbReference type="ARBA" id="ARBA00012402"/>
    </source>
</evidence>
<sequence>MKVAIIGGGITGLSAFHELEKQRAVNGMNIEAELFEADSKLGGKIETLHREGFTIERGPDSFLARKPEMLSLAQELGLEDQLVKNETGKAFIVNNGDFHPIPEGSVMGIPTRVRPFLRSSLLSNSGKLRASADLWLPDKRTEGNDESLGLFFRKRFGDELVDRVLEPLLSGMYAGEMNELSLESTFPQFSYMGKKHRSLILGSRSMAKQRKQSAGTGQKSGLFRTFKGGLSVIVDELEKKAREGSIHKQKQLLELTPLENGYNLQFADGTNKEADRVILTMPHEITANVLPSFSAREEMKSLPGASIATVAIALKSSALADRIEGTGFLIPKGNDAVLKAVTLVHKKWPNMVPEGHALLRCFVGRPGNDDIVSKSDEEIVGQTLRDVRSFLEIREEPLFTNVTRWQNAMPKYTVGHQTRVADWESALSKEYPGVYIAGAFYKGIGLPDCVRQGQEVAVKALQ</sequence>
<evidence type="ECO:0000256" key="9">
    <source>
        <dbReference type="ARBA" id="ARBA00023002"/>
    </source>
</evidence>
<evidence type="ECO:0000256" key="2">
    <source>
        <dbReference type="ARBA" id="ARBA00001974"/>
    </source>
</evidence>
<accession>A0A841PYP8</accession>
<gene>
    <name evidence="13" type="ORF">HNR44_001471</name>
</gene>
<comment type="pathway">
    <text evidence="3 11">Porphyrin-containing compound metabolism; protoheme biosynthesis.</text>
</comment>
<keyword evidence="8 11" id="KW-0274">FAD</keyword>
<dbReference type="Gene3D" id="1.10.3110.10">
    <property type="entry name" value="protoporphyrinogen ix oxidase, domain 3"/>
    <property type="match status" value="1"/>
</dbReference>
<comment type="caution">
    <text evidence="13">The sequence shown here is derived from an EMBL/GenBank/DDBJ whole genome shotgun (WGS) entry which is preliminary data.</text>
</comment>
<evidence type="ECO:0000256" key="6">
    <source>
        <dbReference type="ARBA" id="ARBA00019046"/>
    </source>
</evidence>
<dbReference type="PANTHER" id="PTHR42923">
    <property type="entry name" value="PROTOPORPHYRINOGEN OXIDASE"/>
    <property type="match status" value="1"/>
</dbReference>
<dbReference type="InterPro" id="IPR004572">
    <property type="entry name" value="Protoporphyrinogen_oxidase"/>
</dbReference>
<dbReference type="GO" id="GO:0005737">
    <property type="term" value="C:cytoplasm"/>
    <property type="evidence" value="ECO:0007669"/>
    <property type="project" value="UniProtKB-SubCell"/>
</dbReference>
<keyword evidence="7 11" id="KW-0285">Flavoprotein</keyword>
<keyword evidence="14" id="KW-1185">Reference proteome</keyword>
<dbReference type="UniPathway" id="UPA00252"/>
<comment type="function">
    <text evidence="11">Involved in coproporphyrin-dependent heme b biosynthesis. Catalyzes the oxidation of coproporphyrinogen III to coproporphyrin III.</text>
</comment>
<dbReference type="InterPro" id="IPR036188">
    <property type="entry name" value="FAD/NAD-bd_sf"/>
</dbReference>
<proteinExistence type="inferred from homology"/>
<comment type="subcellular location">
    <subcellularLocation>
        <location evidence="11">Cytoplasm</location>
    </subcellularLocation>
</comment>
<reference evidence="13 14" key="1">
    <citation type="submission" date="2020-08" db="EMBL/GenBank/DDBJ databases">
        <title>Genomic Encyclopedia of Type Strains, Phase IV (KMG-IV): sequencing the most valuable type-strain genomes for metagenomic binning, comparative biology and taxonomic classification.</title>
        <authorList>
            <person name="Goeker M."/>
        </authorList>
    </citation>
    <scope>NUCLEOTIDE SEQUENCE [LARGE SCALE GENOMIC DNA]</scope>
    <source>
        <strain evidence="13 14">DSM 21769</strain>
    </source>
</reference>
<feature type="domain" description="Amine oxidase" evidence="12">
    <location>
        <begin position="10"/>
        <end position="459"/>
    </location>
</feature>
<organism evidence="13 14">
    <name type="scientific">Geomicrobium halophilum</name>
    <dbReference type="NCBI Taxonomy" id="549000"/>
    <lineage>
        <taxon>Bacteria</taxon>
        <taxon>Bacillati</taxon>
        <taxon>Bacillota</taxon>
        <taxon>Bacilli</taxon>
        <taxon>Bacillales</taxon>
        <taxon>Geomicrobium</taxon>
    </lineage>
</organism>
<dbReference type="Proteomes" id="UP000568839">
    <property type="component" value="Unassembled WGS sequence"/>
</dbReference>
<name>A0A841PYP8_9BACL</name>
<dbReference type="InterPro" id="IPR050464">
    <property type="entry name" value="Zeta_carotene_desat/Oxidored"/>
</dbReference>